<dbReference type="GO" id="GO:0003700">
    <property type="term" value="F:DNA-binding transcription factor activity"/>
    <property type="evidence" value="ECO:0007669"/>
    <property type="project" value="InterPro"/>
</dbReference>
<dbReference type="InterPro" id="IPR051032">
    <property type="entry name" value="AP2/ERF_TF_ERF_subfamily"/>
</dbReference>
<evidence type="ECO:0000256" key="1">
    <source>
        <dbReference type="ARBA" id="ARBA00004123"/>
    </source>
</evidence>
<dbReference type="SMART" id="SM00380">
    <property type="entry name" value="AP2"/>
    <property type="match status" value="1"/>
</dbReference>
<accession>A0A194YNT5</accession>
<comment type="similarity">
    <text evidence="7">Belongs to the AP2/ERF transcription factor family. ERF subfamily.</text>
</comment>
<evidence type="ECO:0000256" key="7">
    <source>
        <dbReference type="ARBA" id="ARBA00024343"/>
    </source>
</evidence>
<organism evidence="10 11">
    <name type="scientific">Sorghum bicolor</name>
    <name type="common">Sorghum</name>
    <name type="synonym">Sorghum vulgare</name>
    <dbReference type="NCBI Taxonomy" id="4558"/>
    <lineage>
        <taxon>Eukaryota</taxon>
        <taxon>Viridiplantae</taxon>
        <taxon>Streptophyta</taxon>
        <taxon>Embryophyta</taxon>
        <taxon>Tracheophyta</taxon>
        <taxon>Spermatophyta</taxon>
        <taxon>Magnoliopsida</taxon>
        <taxon>Liliopsida</taxon>
        <taxon>Poales</taxon>
        <taxon>Poaceae</taxon>
        <taxon>PACMAD clade</taxon>
        <taxon>Panicoideae</taxon>
        <taxon>Andropogonodae</taxon>
        <taxon>Andropogoneae</taxon>
        <taxon>Sorghinae</taxon>
        <taxon>Sorghum</taxon>
    </lineage>
</organism>
<reference evidence="11" key="2">
    <citation type="journal article" date="2018" name="Plant J.">
        <title>The Sorghum bicolor reference genome: improved assembly, gene annotations, a transcriptome atlas, and signatures of genome organization.</title>
        <authorList>
            <person name="McCormick R.F."/>
            <person name="Truong S.K."/>
            <person name="Sreedasyam A."/>
            <person name="Jenkins J."/>
            <person name="Shu S."/>
            <person name="Sims D."/>
            <person name="Kennedy M."/>
            <person name="Amirebrahimi M."/>
            <person name="Weers B.D."/>
            <person name="McKinley B."/>
            <person name="Mattison A."/>
            <person name="Morishige D.T."/>
            <person name="Grimwood J."/>
            <person name="Schmutz J."/>
            <person name="Mullet J.E."/>
        </authorList>
    </citation>
    <scope>NUCLEOTIDE SEQUENCE [LARGE SCALE GENOMIC DNA]</scope>
    <source>
        <strain evidence="11">cv. BTx623</strain>
    </source>
</reference>
<sequence length="255" mass="26942">MPDREESRSPASSGASSSPPLSPAETAARRSSSSGCEKRARDAGKHPSYRGVRMRAWGKWVSEIREPRKKSRIWLGTFPTPEMAARAHDAAALVVKGPAAVLNFPDMAAALPRPVSASPRDVQAAAARAAAMEPSRMLCPSSAATTGGAAALPLPTPALASMEGQLHDDELEAIVELPPLDEDAAELLVPLGAASSFSFHDDATQASCWRDPEWIDHDVAAGYMAAAHDADEMFGFAPDGDHGWAQPVGTLLWNL</sequence>
<evidence type="ECO:0000256" key="4">
    <source>
        <dbReference type="ARBA" id="ARBA00023159"/>
    </source>
</evidence>
<keyword evidence="2" id="KW-0805">Transcription regulation</keyword>
<dbReference type="GO" id="GO:0003677">
    <property type="term" value="F:DNA binding"/>
    <property type="evidence" value="ECO:0007669"/>
    <property type="project" value="UniProtKB-KW"/>
</dbReference>
<dbReference type="PANTHER" id="PTHR31985">
    <property type="entry name" value="ETHYLENE-RESPONSIVE TRANSCRIPTION FACTOR ERF042-RELATED"/>
    <property type="match status" value="1"/>
</dbReference>
<dbReference type="PROSITE" id="PS51032">
    <property type="entry name" value="AP2_ERF"/>
    <property type="match status" value="1"/>
</dbReference>
<name>A0A194YNT5_SORBI</name>
<dbReference type="GO" id="GO:0005634">
    <property type="term" value="C:nucleus"/>
    <property type="evidence" value="ECO:0007669"/>
    <property type="project" value="UniProtKB-SubCell"/>
</dbReference>
<comment type="subcellular location">
    <subcellularLocation>
        <location evidence="1">Nucleus</location>
    </subcellularLocation>
</comment>
<dbReference type="STRING" id="4558.A0A194YNT5"/>
<dbReference type="Proteomes" id="UP000000768">
    <property type="component" value="Chromosome 4"/>
</dbReference>
<dbReference type="AlphaFoldDB" id="A0A194YNT5"/>
<evidence type="ECO:0000259" key="9">
    <source>
        <dbReference type="PROSITE" id="PS51032"/>
    </source>
</evidence>
<feature type="domain" description="AP2/ERF" evidence="9">
    <location>
        <begin position="48"/>
        <end position="105"/>
    </location>
</feature>
<dbReference type="InterPro" id="IPR001471">
    <property type="entry name" value="AP2/ERF_dom"/>
</dbReference>
<evidence type="ECO:0000256" key="8">
    <source>
        <dbReference type="SAM" id="MobiDB-lite"/>
    </source>
</evidence>
<proteinExistence type="inferred from homology"/>
<dbReference type="InParanoid" id="A0A194YNT5"/>
<dbReference type="EMBL" id="CM000763">
    <property type="protein sequence ID" value="KXG29857.1"/>
    <property type="molecule type" value="Genomic_DNA"/>
</dbReference>
<dbReference type="CDD" id="cd00018">
    <property type="entry name" value="AP2"/>
    <property type="match status" value="1"/>
</dbReference>
<keyword evidence="3" id="KW-0238">DNA-binding</keyword>
<reference evidence="10 11" key="1">
    <citation type="journal article" date="2009" name="Nature">
        <title>The Sorghum bicolor genome and the diversification of grasses.</title>
        <authorList>
            <person name="Paterson A.H."/>
            <person name="Bowers J.E."/>
            <person name="Bruggmann R."/>
            <person name="Dubchak I."/>
            <person name="Grimwood J."/>
            <person name="Gundlach H."/>
            <person name="Haberer G."/>
            <person name="Hellsten U."/>
            <person name="Mitros T."/>
            <person name="Poliakov A."/>
            <person name="Schmutz J."/>
            <person name="Spannagl M."/>
            <person name="Tang H."/>
            <person name="Wang X."/>
            <person name="Wicker T."/>
            <person name="Bharti A.K."/>
            <person name="Chapman J."/>
            <person name="Feltus F.A."/>
            <person name="Gowik U."/>
            <person name="Grigoriev I.V."/>
            <person name="Lyons E."/>
            <person name="Maher C.A."/>
            <person name="Martis M."/>
            <person name="Narechania A."/>
            <person name="Otillar R.P."/>
            <person name="Penning B.W."/>
            <person name="Salamov A.A."/>
            <person name="Wang Y."/>
            <person name="Zhang L."/>
            <person name="Carpita N.C."/>
            <person name="Freeling M."/>
            <person name="Gingle A.R."/>
            <person name="Hash C.T."/>
            <person name="Keller B."/>
            <person name="Klein P."/>
            <person name="Kresovich S."/>
            <person name="McCann M.C."/>
            <person name="Ming R."/>
            <person name="Peterson D.G."/>
            <person name="Mehboob-ur-Rahman"/>
            <person name="Ware D."/>
            <person name="Westhoff P."/>
            <person name="Mayer K.F."/>
            <person name="Messing J."/>
            <person name="Rokhsar D.S."/>
        </authorList>
    </citation>
    <scope>NUCLEOTIDE SEQUENCE [LARGE SCALE GENOMIC DNA]</scope>
    <source>
        <strain evidence="11">cv. BTx623</strain>
    </source>
</reference>
<dbReference type="Gramene" id="KXG29857">
    <property type="protein sequence ID" value="KXG29857"/>
    <property type="gene ID" value="SORBI_3004G100500"/>
</dbReference>
<feature type="region of interest" description="Disordered" evidence="8">
    <location>
        <begin position="1"/>
        <end position="48"/>
    </location>
</feature>
<keyword evidence="6" id="KW-0539">Nucleus</keyword>
<gene>
    <name evidence="10" type="ORF">SORBI_3004G100500</name>
</gene>
<feature type="compositionally biased region" description="Low complexity" evidence="8">
    <location>
        <begin position="9"/>
        <end position="26"/>
    </location>
</feature>
<dbReference type="FunFam" id="3.30.730.10:FF:000001">
    <property type="entry name" value="Ethylene-responsive transcription factor 2"/>
    <property type="match status" value="1"/>
</dbReference>
<keyword evidence="5" id="KW-0804">Transcription</keyword>
<dbReference type="InterPro" id="IPR016177">
    <property type="entry name" value="DNA-bd_dom_sf"/>
</dbReference>
<dbReference type="OMA" id="PDGDHGW"/>
<dbReference type="PRINTS" id="PR00367">
    <property type="entry name" value="ETHRSPELEMNT"/>
</dbReference>
<evidence type="ECO:0000313" key="10">
    <source>
        <dbReference type="EMBL" id="KXG29857.1"/>
    </source>
</evidence>
<evidence type="ECO:0000313" key="11">
    <source>
        <dbReference type="Proteomes" id="UP000000768"/>
    </source>
</evidence>
<dbReference type="InterPro" id="IPR036955">
    <property type="entry name" value="AP2/ERF_dom_sf"/>
</dbReference>
<keyword evidence="4" id="KW-0010">Activator</keyword>
<protein>
    <recommendedName>
        <fullName evidence="9">AP2/ERF domain-containing protein</fullName>
    </recommendedName>
</protein>
<dbReference type="PANTHER" id="PTHR31985:SF294">
    <property type="entry name" value="DEHYDRATION-RESPONSIVE ELEMENT-BINDING PROTEIN 3-LIKE"/>
    <property type="match status" value="1"/>
</dbReference>
<dbReference type="SUPFAM" id="SSF54171">
    <property type="entry name" value="DNA-binding domain"/>
    <property type="match status" value="1"/>
</dbReference>
<evidence type="ECO:0000256" key="6">
    <source>
        <dbReference type="ARBA" id="ARBA00023242"/>
    </source>
</evidence>
<keyword evidence="11" id="KW-1185">Reference proteome</keyword>
<feature type="compositionally biased region" description="Basic and acidic residues" evidence="8">
    <location>
        <begin position="36"/>
        <end position="45"/>
    </location>
</feature>
<dbReference type="Gene3D" id="3.30.730.10">
    <property type="entry name" value="AP2/ERF domain"/>
    <property type="match status" value="1"/>
</dbReference>
<evidence type="ECO:0000256" key="5">
    <source>
        <dbReference type="ARBA" id="ARBA00023163"/>
    </source>
</evidence>
<dbReference type="Pfam" id="PF00847">
    <property type="entry name" value="AP2"/>
    <property type="match status" value="1"/>
</dbReference>
<evidence type="ECO:0000256" key="2">
    <source>
        <dbReference type="ARBA" id="ARBA00023015"/>
    </source>
</evidence>
<evidence type="ECO:0000256" key="3">
    <source>
        <dbReference type="ARBA" id="ARBA00023125"/>
    </source>
</evidence>
<dbReference type="OrthoDB" id="1932364at2759"/>